<dbReference type="CDD" id="cd19365">
    <property type="entry name" value="TenA_C-like"/>
    <property type="match status" value="1"/>
</dbReference>
<gene>
    <name evidence="3" type="primary">tenA</name>
    <name evidence="3" type="ORF">JI741_03935</name>
</gene>
<name>A0ABS1KLM0_9BACT</name>
<evidence type="ECO:0000313" key="4">
    <source>
        <dbReference type="Proteomes" id="UP000613030"/>
    </source>
</evidence>
<dbReference type="InterPro" id="IPR016084">
    <property type="entry name" value="Haem_Oase-like_multi-hlx"/>
</dbReference>
<dbReference type="NCBIfam" id="TIGR04306">
    <property type="entry name" value="salvage_TenA"/>
    <property type="match status" value="1"/>
</dbReference>
<dbReference type="EC" id="3.5.99.2" evidence="1"/>
<dbReference type="Pfam" id="PF03070">
    <property type="entry name" value="TENA_THI-4"/>
    <property type="match status" value="1"/>
</dbReference>
<comment type="caution">
    <text evidence="3">The sequence shown here is derived from an EMBL/GenBank/DDBJ whole genome shotgun (WGS) entry which is preliminary data.</text>
</comment>
<dbReference type="RefSeq" id="WP_202007578.1">
    <property type="nucleotide sequence ID" value="NZ_JAERRB010000001.1"/>
</dbReference>
<evidence type="ECO:0000259" key="2">
    <source>
        <dbReference type="Pfam" id="PF03070"/>
    </source>
</evidence>
<protein>
    <recommendedName>
        <fullName evidence="1">Aminopyrimidine aminohydrolase</fullName>
        <ecNumber evidence="1">3.5.99.2</ecNumber>
    </recommendedName>
</protein>
<comment type="catalytic activity">
    <reaction evidence="1">
        <text>4-amino-5-aminomethyl-2-methylpyrimidine + H2O = 4-amino-5-hydroxymethyl-2-methylpyrimidine + NH4(+)</text>
        <dbReference type="Rhea" id="RHEA:31799"/>
        <dbReference type="ChEBI" id="CHEBI:15377"/>
        <dbReference type="ChEBI" id="CHEBI:16892"/>
        <dbReference type="ChEBI" id="CHEBI:28938"/>
        <dbReference type="ChEBI" id="CHEBI:63416"/>
        <dbReference type="EC" id="3.5.99.2"/>
    </reaction>
</comment>
<keyword evidence="1" id="KW-0784">Thiamine biosynthesis</keyword>
<evidence type="ECO:0000313" key="3">
    <source>
        <dbReference type="EMBL" id="MBL0740350.1"/>
    </source>
</evidence>
<dbReference type="Proteomes" id="UP000613030">
    <property type="component" value="Unassembled WGS sequence"/>
</dbReference>
<comment type="function">
    <text evidence="1">Catalyzes an amino-pyrimidine hydrolysis reaction at the C5' of the pyrimidine moiety of thiamine compounds, a reaction that is part of a thiamine salvage pathway.</text>
</comment>
<dbReference type="InterPro" id="IPR027574">
    <property type="entry name" value="Thiaminase_II"/>
</dbReference>
<dbReference type="InterPro" id="IPR004305">
    <property type="entry name" value="Thiaminase-2/PQQC"/>
</dbReference>
<organism evidence="3 4">
    <name type="scientific">Chryseolinea lacunae</name>
    <dbReference type="NCBI Taxonomy" id="2801331"/>
    <lineage>
        <taxon>Bacteria</taxon>
        <taxon>Pseudomonadati</taxon>
        <taxon>Bacteroidota</taxon>
        <taxon>Cytophagia</taxon>
        <taxon>Cytophagales</taxon>
        <taxon>Fulvivirgaceae</taxon>
        <taxon>Chryseolinea</taxon>
    </lineage>
</organism>
<proteinExistence type="inferred from homology"/>
<dbReference type="PANTHER" id="PTHR43198:SF2">
    <property type="entry name" value="SI:CH1073-67J19.1-RELATED"/>
    <property type="match status" value="1"/>
</dbReference>
<keyword evidence="4" id="KW-1185">Reference proteome</keyword>
<reference evidence="3 4" key="1">
    <citation type="submission" date="2021-01" db="EMBL/GenBank/DDBJ databases">
        <title>Chryseolinea sp. Jin1 Genome sequencing and assembly.</title>
        <authorList>
            <person name="Kim I."/>
        </authorList>
    </citation>
    <scope>NUCLEOTIDE SEQUENCE [LARGE SCALE GENOMIC DNA]</scope>
    <source>
        <strain evidence="3 4">Jin1</strain>
    </source>
</reference>
<feature type="domain" description="Thiaminase-2/PQQC" evidence="2">
    <location>
        <begin position="8"/>
        <end position="211"/>
    </location>
</feature>
<comment type="pathway">
    <text evidence="1">Cofactor biosynthesis; thiamine diphosphate biosynthesis.</text>
</comment>
<sequence>MTWSVSAWKTAEPIYAAITRMPFIEELMAGSLAQEKFKFYIAQDSHYLEHFGRTLSLIASRAHGKDTVLEFIRFAEGALVVESALHAGYFEQLGIADKPAVSPSCHHYNAFLYSTAAQAQVETAMAAVLPCFWIYKAVGDHILQHQNKNGNPYQQWIDTYGGEAFGVLVQKAIRMCDEAAETCTPAQRDAMTEAFVTACRLEWLFWDSAWRLEHWSV</sequence>
<dbReference type="InterPro" id="IPR050967">
    <property type="entry name" value="Thiamine_Salvage_TenA"/>
</dbReference>
<dbReference type="EMBL" id="JAERRB010000001">
    <property type="protein sequence ID" value="MBL0740350.1"/>
    <property type="molecule type" value="Genomic_DNA"/>
</dbReference>
<comment type="similarity">
    <text evidence="1">Belongs to the TenA family.</text>
</comment>
<dbReference type="Gene3D" id="1.20.910.10">
    <property type="entry name" value="Heme oxygenase-like"/>
    <property type="match status" value="1"/>
</dbReference>
<accession>A0ABS1KLM0</accession>
<dbReference type="SUPFAM" id="SSF48613">
    <property type="entry name" value="Heme oxygenase-like"/>
    <property type="match status" value="1"/>
</dbReference>
<dbReference type="PANTHER" id="PTHR43198">
    <property type="entry name" value="BIFUNCTIONAL TH2 PROTEIN"/>
    <property type="match status" value="1"/>
</dbReference>
<evidence type="ECO:0000256" key="1">
    <source>
        <dbReference type="RuleBase" id="RU363093"/>
    </source>
</evidence>
<keyword evidence="1" id="KW-0378">Hydrolase</keyword>
<comment type="catalytic activity">
    <reaction evidence="1">
        <text>thiamine + H2O = 5-(2-hydroxyethyl)-4-methylthiazole + 4-amino-5-hydroxymethyl-2-methylpyrimidine + H(+)</text>
        <dbReference type="Rhea" id="RHEA:17509"/>
        <dbReference type="ChEBI" id="CHEBI:15377"/>
        <dbReference type="ChEBI" id="CHEBI:15378"/>
        <dbReference type="ChEBI" id="CHEBI:16892"/>
        <dbReference type="ChEBI" id="CHEBI:17957"/>
        <dbReference type="ChEBI" id="CHEBI:18385"/>
        <dbReference type="EC" id="3.5.99.2"/>
    </reaction>
</comment>